<dbReference type="RefSeq" id="WP_166400095.1">
    <property type="nucleotide sequence ID" value="NZ_JAANAS010000043.1"/>
</dbReference>
<accession>A0A967AK50</accession>
<protein>
    <submittedName>
        <fullName evidence="1">Uncharacterized protein</fullName>
    </submittedName>
</protein>
<evidence type="ECO:0000313" key="1">
    <source>
        <dbReference type="EMBL" id="NGZ89834.1"/>
    </source>
</evidence>
<reference evidence="1" key="1">
    <citation type="submission" date="2020-03" db="EMBL/GenBank/DDBJ databases">
        <title>Psychroflexus Maritimus sp. nov., isolate from marine sediment.</title>
        <authorList>
            <person name="Zhong Y.-L."/>
        </authorList>
    </citation>
    <scope>NUCLEOTIDE SEQUENCE</scope>
    <source>
        <strain evidence="1">C1</strain>
    </source>
</reference>
<organism evidence="1 2">
    <name type="scientific">Psychroflexus maritimus</name>
    <dbReference type="NCBI Taxonomy" id="2714865"/>
    <lineage>
        <taxon>Bacteria</taxon>
        <taxon>Pseudomonadati</taxon>
        <taxon>Bacteroidota</taxon>
        <taxon>Flavobacteriia</taxon>
        <taxon>Flavobacteriales</taxon>
        <taxon>Flavobacteriaceae</taxon>
        <taxon>Psychroflexus</taxon>
    </lineage>
</organism>
<evidence type="ECO:0000313" key="2">
    <source>
        <dbReference type="Proteomes" id="UP000643701"/>
    </source>
</evidence>
<comment type="caution">
    <text evidence="1">The sequence shown here is derived from an EMBL/GenBank/DDBJ whole genome shotgun (WGS) entry which is preliminary data.</text>
</comment>
<keyword evidence="2" id="KW-1185">Reference proteome</keyword>
<gene>
    <name evidence="1" type="ORF">G7034_06165</name>
</gene>
<dbReference type="EMBL" id="JAANAS010000043">
    <property type="protein sequence ID" value="NGZ89834.1"/>
    <property type="molecule type" value="Genomic_DNA"/>
</dbReference>
<name>A0A967AK50_9FLAO</name>
<dbReference type="Pfam" id="PF19777">
    <property type="entry name" value="DUF6263"/>
    <property type="match status" value="1"/>
</dbReference>
<dbReference type="PROSITE" id="PS51257">
    <property type="entry name" value="PROKAR_LIPOPROTEIN"/>
    <property type="match status" value="1"/>
</dbReference>
<sequence>MKKLITLTLLSVGLISCNQEDKIDLKLQLTEGETYQHSSKIKMDLNQKMMGQDVDLTMYIEGKMSFINQSNLEGSHELVGFYDYLSYETQMPQMQMKVSSDEVDAENPLSSIFNDMVGEKFNFNLSNQGRVSEVEGIDKIWTKLIAANENLSDLEKNQFQAQMQESFGADSFAGSLETSFAIYPEAPVKLGDSWTVTTNLQNGYPAQIKTTFTLKDFDEDFVYIEGEGNIKTEEEDNRMTTNGMEFIFSLEGSNTSELKLDRKTGWIVDGTVNQNAKGNMKFAEAPPEMEDQTIALDFTYLIELSNN</sequence>
<dbReference type="InterPro" id="IPR046230">
    <property type="entry name" value="DUF6263"/>
</dbReference>
<proteinExistence type="predicted"/>
<dbReference type="Proteomes" id="UP000643701">
    <property type="component" value="Unassembled WGS sequence"/>
</dbReference>
<dbReference type="AlphaFoldDB" id="A0A967AK50"/>